<evidence type="ECO:0000313" key="7">
    <source>
        <dbReference type="Proteomes" id="UP000318307"/>
    </source>
</evidence>
<sequence>MPSFVIAEKCDGCKGGEKTACMYICPNDLMVLDPNAMKAYNQEPDACWECFSCIKICPNQAIGVRGYSDFVPMGSDLVPMMGTEDIMWTCKFRNGVVKRFKFPIRTTAEGTANAYEGAKGKDLDSEFLFTEEETGFKQAAPEAPPVWKS</sequence>
<dbReference type="Proteomes" id="UP000318307">
    <property type="component" value="Unassembled WGS sequence"/>
</dbReference>
<reference evidence="6 7" key="1">
    <citation type="submission" date="2019-07" db="EMBL/GenBank/DDBJ databases">
        <title>Genome sequencing of 100 strains of the haloalkaliphilic chemolithoautotrophic sulfur-oxidizing bacterium Thioalkalivibrio.</title>
        <authorList>
            <person name="Muyzer G."/>
        </authorList>
    </citation>
    <scope>NUCLEOTIDE SEQUENCE [LARGE SCALE GENOMIC DNA]</scope>
    <source>
        <strain evidence="6 7">ASO4-4</strain>
    </source>
</reference>
<organism evidence="6 7">
    <name type="scientific">Desulfobotulus alkaliphilus</name>
    <dbReference type="NCBI Taxonomy" id="622671"/>
    <lineage>
        <taxon>Bacteria</taxon>
        <taxon>Pseudomonadati</taxon>
        <taxon>Thermodesulfobacteriota</taxon>
        <taxon>Desulfobacteria</taxon>
        <taxon>Desulfobacterales</taxon>
        <taxon>Desulfobacteraceae</taxon>
        <taxon>Desulfobotulus</taxon>
    </lineage>
</organism>
<dbReference type="InterPro" id="IPR050572">
    <property type="entry name" value="Fe-S_Ferredoxin"/>
</dbReference>
<proteinExistence type="predicted"/>
<feature type="domain" description="4Fe-4S ferredoxin-type" evidence="5">
    <location>
        <begin position="1"/>
        <end position="35"/>
    </location>
</feature>
<protein>
    <submittedName>
        <fullName evidence="6">Dissimilatory adenylylsulfate reductase beta subunit</fullName>
    </submittedName>
</protein>
<keyword evidence="4" id="KW-0411">Iron-sulfur</keyword>
<evidence type="ECO:0000256" key="4">
    <source>
        <dbReference type="ARBA" id="ARBA00023014"/>
    </source>
</evidence>
<accession>A0A562RAE3</accession>
<evidence type="ECO:0000313" key="6">
    <source>
        <dbReference type="EMBL" id="TWI66027.1"/>
    </source>
</evidence>
<dbReference type="Gene3D" id="6.20.260.10">
    <property type="entry name" value="Adenylylsulphate reductase, beta subunit, C-terminal domain"/>
    <property type="match status" value="1"/>
</dbReference>
<dbReference type="OrthoDB" id="9800445at2"/>
<dbReference type="SUPFAM" id="SSF54862">
    <property type="entry name" value="4Fe-4S ferredoxins"/>
    <property type="match status" value="1"/>
</dbReference>
<keyword evidence="3" id="KW-0408">Iron</keyword>
<dbReference type="Gene3D" id="3.30.70.20">
    <property type="match status" value="1"/>
</dbReference>
<dbReference type="InterPro" id="IPR022738">
    <property type="entry name" value="AprB_C"/>
</dbReference>
<dbReference type="Pfam" id="PF12139">
    <property type="entry name" value="APS-reductase_C"/>
    <property type="match status" value="1"/>
</dbReference>
<keyword evidence="1" id="KW-0004">4Fe-4S</keyword>
<name>A0A562RAE3_9BACT</name>
<evidence type="ECO:0000256" key="2">
    <source>
        <dbReference type="ARBA" id="ARBA00022723"/>
    </source>
</evidence>
<dbReference type="InterPro" id="IPR017896">
    <property type="entry name" value="4Fe4S_Fe-S-bd"/>
</dbReference>
<dbReference type="NCBIfam" id="TIGR02060">
    <property type="entry name" value="aprB"/>
    <property type="match status" value="1"/>
</dbReference>
<keyword evidence="2" id="KW-0479">Metal-binding</keyword>
<evidence type="ECO:0000256" key="3">
    <source>
        <dbReference type="ARBA" id="ARBA00023004"/>
    </source>
</evidence>
<dbReference type="Pfam" id="PF12838">
    <property type="entry name" value="Fer4_7"/>
    <property type="match status" value="1"/>
</dbReference>
<dbReference type="AlphaFoldDB" id="A0A562RAE3"/>
<dbReference type="PANTHER" id="PTHR43687">
    <property type="entry name" value="ADENYLYLSULFATE REDUCTASE, BETA SUBUNIT"/>
    <property type="match status" value="1"/>
</dbReference>
<evidence type="ECO:0000259" key="5">
    <source>
        <dbReference type="PROSITE" id="PS51379"/>
    </source>
</evidence>
<dbReference type="InterPro" id="IPR017900">
    <property type="entry name" value="4Fe4S_Fe_S_CS"/>
</dbReference>
<comment type="caution">
    <text evidence="6">The sequence shown here is derived from an EMBL/GenBank/DDBJ whole genome shotgun (WGS) entry which is preliminary data.</text>
</comment>
<dbReference type="PROSITE" id="PS00198">
    <property type="entry name" value="4FE4S_FER_1"/>
    <property type="match status" value="1"/>
</dbReference>
<dbReference type="PROSITE" id="PS51379">
    <property type="entry name" value="4FE4S_FER_2"/>
    <property type="match status" value="2"/>
</dbReference>
<dbReference type="GO" id="GO:0051539">
    <property type="term" value="F:4 iron, 4 sulfur cluster binding"/>
    <property type="evidence" value="ECO:0007669"/>
    <property type="project" value="UniProtKB-KW"/>
</dbReference>
<evidence type="ECO:0000256" key="1">
    <source>
        <dbReference type="ARBA" id="ARBA00022485"/>
    </source>
</evidence>
<dbReference type="EMBL" id="VLLC01000032">
    <property type="protein sequence ID" value="TWI66027.1"/>
    <property type="molecule type" value="Genomic_DNA"/>
</dbReference>
<dbReference type="RefSeq" id="WP_139445604.1">
    <property type="nucleotide sequence ID" value="NZ_VLLC01000032.1"/>
</dbReference>
<keyword evidence="7" id="KW-1185">Reference proteome</keyword>
<dbReference type="InterPro" id="IPR011802">
    <property type="entry name" value="AprB"/>
</dbReference>
<dbReference type="GO" id="GO:0046872">
    <property type="term" value="F:metal ion binding"/>
    <property type="evidence" value="ECO:0007669"/>
    <property type="project" value="UniProtKB-KW"/>
</dbReference>
<dbReference type="PANTHER" id="PTHR43687:SF1">
    <property type="entry name" value="FERREDOXIN III"/>
    <property type="match status" value="1"/>
</dbReference>
<gene>
    <name evidence="6" type="ORF">LZ24_02938</name>
</gene>
<dbReference type="InterPro" id="IPR038465">
    <property type="entry name" value="APS_reduc_Bsu_C_sf"/>
</dbReference>
<feature type="domain" description="4Fe-4S ferredoxin-type" evidence="5">
    <location>
        <begin position="38"/>
        <end position="67"/>
    </location>
</feature>